<feature type="domain" description="Fibrillar collagen NC1" evidence="27">
    <location>
        <begin position="1815"/>
        <end position="2001"/>
    </location>
</feature>
<dbReference type="InterPro" id="IPR059116">
    <property type="entry name" value="P2X_receptor"/>
</dbReference>
<dbReference type="Pfam" id="PF02210">
    <property type="entry name" value="Laminin_G_2"/>
    <property type="match status" value="1"/>
</dbReference>
<keyword evidence="11" id="KW-0862">Zinc</keyword>
<sequence length="2380" mass="257515">MCVDMSSSDKRSWTNFVNDSMMPTIKDETVDWDVTEILSPQTNDIGYTIVDSKIDPFYPKNYHSIRTTPIEKPTIDNDNQSKKNMTIKNMLTMSAPGNTQTDFTRGSTSLSNATTLTIKQQPFSPPPYHSLTNGSFTQHHHQQRTTPSPDNEQISPLSNNLVETSPTSTIVPPSAKGGAPVSSDDKRRCAVCNDIASGYHYGVWSCEGCKAFFKRSIQGTNEYICPATNTCTIDKHRRKSCQACRLRKCYEVGMTKGTTRRERKYRKKAVSVCKITSTSSTSSATSNPNRNNQEHGLLVATSETLSTINGTSSQVNNNNNNNNFSPLHSQTNKTNSESIRIPITPAEFIATLSQASRLNLPAKVDSSRPLDDQYFLQLLAKIFDQELVVLINWAKAMPGYTESLTLDQQVTIIEQSWLDTLLLDTVERSLERNDDTLHFAPDFIISRNRSLSSPGVGAICTSLFNILQAFKEPRTTHEEFIALKAAILINSIPATITTTKSFRLLTNQIYQSIQYTCDSNPSVYQDNSLRHFTLLLQLPHIKMLSSKLIRLFLNMRANDLLPQADLLLEMLDAQDALDLNHGFLSINSGANNLPSHTSSFSQNLTNNNNNIKTAPTISQPPLNNSKTQLNCTKPINYNQKHQDDNSNIDDSNRQMNYRMSTSTPMMYSTTMSGKRSPLTPPLQYCKQPRNELIQVSPPTIILNLIDIPQLVYHGWIPVVDTPSHTVLTENLISTLDIVQTNFSDLNNVGVRAPFSSDHRKVTFLQVDLNLRFTKRPNLPMTFILLATYRCVRDSSGTLFSLLDNNLLPIFEVKINIDITLLYRYGEKIEQIIFHHEKLTANDGLWHQIILIFRLDSVTFQFDNKLDDEIRLPFNFMQISETFTLAKVAFLGANNRHKYSTDSFFKGDIKDIRVIKWDSSLDEDEIIHRTKRSTSQHRIINRKGQRFINPELAKYVEQFNIGQAGPAGMPGRPGIDGPKGAPGAPGHIIVIPSPIHTVHDPQSFVDAMKDIISSYGYILKGQPGASGRPGLPGIMGQQGLRGFKGERGEPGLPGPQGETGPIGPPGPPGPQGSHGRTGSQGLEGLPGAKGEEGPRGFPGVQGLKGDKGELGPPGDKGDIGPMGFKGNKGEIGPCGSEGEMGPQGFTGQKGETGPIGFTGSQGVQGPEGPKGDKGNKGEKGIIGLTGPIGLIGFTGPRGPKGSMGPQGIQGIQGRQGPIGPQGPRGEIGQKGTKGETGPKGNQGIVGPTGSKGFTGDRGLTGERGEKGSIGEEGPKGLQGIAGDKGDKGDTGPQGPQGLVGDVGPIGVTGIQGVKGDKGEVGEKGDTGIQGIQGIQGPIGITGPIGLTGPKGDKGIQGQKGDQGIRGNTGIQGPQGITGPQGIQGEIGPIGPKGDQGEKGQNGVIGPEGPQGNQGPIGLTGSKGDHGIIGPVGEKGDHGEKGDQGSQGAQGIIGPIGITGEQGDQGVMGPIGIDGPQGEKGDKGETGPKGNQGVIGPQGLKGDTGQKGDIGPIGPKGDKGDQGIIGLQGQKGDMGPIGVIGITGPIGETGDKGEQGDKGQKGEHGVKGQKGEKGIEGKQGLRGETGAKGDTGEVGEIGPKGDTGSKGDKGIQGPIGPQGPEGKQGRQGVKGTTGLQGPEGLRGVTGSIGAQGPKGSIGPVGAQGPQGQKGETGPRGSKGATGPSGPPGPSGERGPKGERGPRGDPGDSGDRGPQGSPGTNGEPGGIGPPGASGIVGVQGSKGTDGPRGTKGEKGSPGPAGPPGPPGETILPNEISSTELSSGTETEAETETTEMHTLRLRRSVLSLDENTPVNPLALQLIRILEKMSIQLNKIESPMGLRPENPFQSCLDLHEQSLIGKYWIDPNHGSTSDAIEVNCIIESGRKKTCLQPKDDEEKQIHYGPISQIRFLRILYNQIEQNLTYECTDKLQTNITLISIDDIHYNINQLPTVIIHDECQNKKQGSIKYVINTSDRNLLPIIGIRSLMKNIRLSQTHSTVELKWRRYSNYCLLRARTPKVVRFESKWIASLSLFVKLSLAISCLYLMCQRSSYQIFDRSPISAVTIKIKPSPYCLRNASILRYFPKYNCSQSSYDVNDFITPATENSAISITTRMLETEHVLRYCTDKTSRRRQNRSSSFRLVSLHTCNERARCILPPLYRQEYENETIANKSKLCWFKLSTITVKRNYQALDYILFIKHFVEFTQLGLVRANLIPNKITKEYIDTCEYDPIHHPLCPKFRLSKILEMIETDPHEYEAMFYYGSLIEIKISWKCNLDKKLEYCQPFYKFQRMDIKPYKSNPYDPGSNFLTSRYFFRPNDGELHRLHTNIYNLHILVSVTGEVGKFDLFQTTTSIGSFLGIFGTGTIVCDFIAAFFTNFKTVKYDP</sequence>
<dbReference type="PROSITE" id="PS51030">
    <property type="entry name" value="NUCLEAR_REC_DBD_2"/>
    <property type="match status" value="1"/>
</dbReference>
<evidence type="ECO:0000256" key="2">
    <source>
        <dbReference type="ARBA" id="ARBA00004613"/>
    </source>
</evidence>
<dbReference type="InterPro" id="IPR001723">
    <property type="entry name" value="Nuclear_hrmn_rcpt"/>
</dbReference>
<evidence type="ECO:0000256" key="16">
    <source>
        <dbReference type="ARBA" id="ARBA00023121"/>
    </source>
</evidence>
<dbReference type="Gene3D" id="2.60.120.1000">
    <property type="match status" value="1"/>
</dbReference>
<dbReference type="SMART" id="SM00399">
    <property type="entry name" value="ZnF_C4"/>
    <property type="match status" value="1"/>
</dbReference>
<comment type="similarity">
    <text evidence="3">Belongs to the nuclear hormone receptor family. NR3 subfamily.</text>
</comment>
<evidence type="ECO:0000256" key="15">
    <source>
        <dbReference type="ARBA" id="ARBA00023119"/>
    </source>
</evidence>
<evidence type="ECO:0000256" key="9">
    <source>
        <dbReference type="ARBA" id="ARBA00022723"/>
    </source>
</evidence>
<dbReference type="PROSITE" id="PS00031">
    <property type="entry name" value="NUCLEAR_REC_DBD_1"/>
    <property type="match status" value="1"/>
</dbReference>
<comment type="subcellular location">
    <subcellularLocation>
        <location evidence="1">Endomembrane system</location>
    </subcellularLocation>
    <subcellularLocation>
        <location evidence="2">Secreted</location>
    </subcellularLocation>
</comment>
<evidence type="ECO:0000256" key="13">
    <source>
        <dbReference type="ARBA" id="ARBA00023015"/>
    </source>
</evidence>
<dbReference type="Proteomes" id="UP000663851">
    <property type="component" value="Unassembled WGS sequence"/>
</dbReference>
<dbReference type="GO" id="GO:0005201">
    <property type="term" value="F:extracellular matrix structural constituent"/>
    <property type="evidence" value="ECO:0007669"/>
    <property type="project" value="InterPro"/>
</dbReference>
<reference evidence="29" key="1">
    <citation type="submission" date="2021-02" db="EMBL/GenBank/DDBJ databases">
        <authorList>
            <person name="Nowell W R."/>
        </authorList>
    </citation>
    <scope>NUCLEOTIDE SEQUENCE</scope>
</reference>
<keyword evidence="7" id="KW-0754">Steroid-binding</keyword>
<protein>
    <submittedName>
        <fullName evidence="29">Uncharacterized protein</fullName>
    </submittedName>
</protein>
<keyword evidence="9" id="KW-0479">Metal-binding</keyword>
<name>A0A820BSK3_9BILA</name>
<accession>A0A820BSK3</accession>
<comment type="similarity">
    <text evidence="4">Belongs to the P2X receptor family.</text>
</comment>
<comment type="caution">
    <text evidence="29">The sequence shown here is derived from an EMBL/GenBank/DDBJ whole genome shotgun (WGS) entry which is preliminary data.</text>
</comment>
<dbReference type="InterPro" id="IPR050149">
    <property type="entry name" value="Collagen_superfamily"/>
</dbReference>
<gene>
    <name evidence="29" type="ORF">HFQ381_LOCUS7701</name>
</gene>
<evidence type="ECO:0000256" key="19">
    <source>
        <dbReference type="ARBA" id="ARBA00023163"/>
    </source>
</evidence>
<dbReference type="Gene3D" id="2.60.490.10">
    <property type="entry name" value="atp-gated p2x4 ion channel domain"/>
    <property type="match status" value="1"/>
</dbReference>
<keyword evidence="21" id="KW-0539">Nucleus</keyword>
<evidence type="ECO:0000259" key="28">
    <source>
        <dbReference type="PROSITE" id="PS51843"/>
    </source>
</evidence>
<dbReference type="GO" id="GO:0005496">
    <property type="term" value="F:steroid binding"/>
    <property type="evidence" value="ECO:0007669"/>
    <property type="project" value="UniProtKB-KW"/>
</dbReference>
<dbReference type="PRINTS" id="PR00398">
    <property type="entry name" value="STRDHORMONER"/>
</dbReference>
<keyword evidence="23" id="KW-0407">Ion channel</keyword>
<dbReference type="Pfam" id="PF00864">
    <property type="entry name" value="P2X_receptor"/>
    <property type="match status" value="1"/>
</dbReference>
<feature type="compositionally biased region" description="Polar residues" evidence="24">
    <location>
        <begin position="144"/>
        <end position="171"/>
    </location>
</feature>
<proteinExistence type="inferred from homology"/>
<keyword evidence="16" id="KW-0446">Lipid-binding</keyword>
<dbReference type="GO" id="GO:0008270">
    <property type="term" value="F:zinc ion binding"/>
    <property type="evidence" value="ECO:0007669"/>
    <property type="project" value="UniProtKB-KW"/>
</dbReference>
<evidence type="ECO:0000256" key="3">
    <source>
        <dbReference type="ARBA" id="ARBA00005413"/>
    </source>
</evidence>
<dbReference type="InterPro" id="IPR008160">
    <property type="entry name" value="Collagen"/>
</dbReference>
<keyword evidence="22" id="KW-1071">Ligand-gated ion channel</keyword>
<dbReference type="GO" id="GO:0043565">
    <property type="term" value="F:sequence-specific DNA binding"/>
    <property type="evidence" value="ECO:0007669"/>
    <property type="project" value="InterPro"/>
</dbReference>
<keyword evidence="10" id="KW-0863">Zinc-finger</keyword>
<dbReference type="PRINTS" id="PR00047">
    <property type="entry name" value="STROIDFINGER"/>
</dbReference>
<dbReference type="SMART" id="SM00038">
    <property type="entry name" value="COLFI"/>
    <property type="match status" value="1"/>
</dbReference>
<evidence type="ECO:0000256" key="8">
    <source>
        <dbReference type="ARBA" id="ARBA00022692"/>
    </source>
</evidence>
<dbReference type="InterPro" id="IPR013088">
    <property type="entry name" value="Znf_NHR/GATA"/>
</dbReference>
<dbReference type="PANTHER" id="PTHR24023:SF1082">
    <property type="entry name" value="COLLAGEN TRIPLE HELIX REPEAT"/>
    <property type="match status" value="1"/>
</dbReference>
<feature type="compositionally biased region" description="Basic and acidic residues" evidence="24">
    <location>
        <begin position="1691"/>
        <end position="1708"/>
    </location>
</feature>
<evidence type="ECO:0000256" key="24">
    <source>
        <dbReference type="SAM" id="MobiDB-lite"/>
    </source>
</evidence>
<evidence type="ECO:0000256" key="20">
    <source>
        <dbReference type="ARBA" id="ARBA00023170"/>
    </source>
</evidence>
<feature type="region of interest" description="Disordered" evidence="24">
    <location>
        <begin position="119"/>
        <end position="185"/>
    </location>
</feature>
<feature type="compositionally biased region" description="Low complexity" evidence="24">
    <location>
        <begin position="1369"/>
        <end position="1391"/>
    </location>
</feature>
<evidence type="ECO:0000256" key="6">
    <source>
        <dbReference type="ARBA" id="ARBA00022525"/>
    </source>
</evidence>
<feature type="compositionally biased region" description="Basic and acidic residues" evidence="24">
    <location>
        <begin position="1258"/>
        <end position="1273"/>
    </location>
</feature>
<dbReference type="InterPro" id="IPR035500">
    <property type="entry name" value="NHR-like_dom_sf"/>
</dbReference>
<dbReference type="Pfam" id="PF01391">
    <property type="entry name" value="Collagen"/>
    <property type="match status" value="3"/>
</dbReference>
<evidence type="ECO:0000256" key="23">
    <source>
        <dbReference type="ARBA" id="ARBA00023303"/>
    </source>
</evidence>
<dbReference type="InterPro" id="IPR013320">
    <property type="entry name" value="ConA-like_dom_sf"/>
</dbReference>
<dbReference type="GO" id="GO:0005581">
    <property type="term" value="C:collagen trimer"/>
    <property type="evidence" value="ECO:0007669"/>
    <property type="project" value="UniProtKB-KW"/>
</dbReference>
<dbReference type="InterPro" id="IPR001791">
    <property type="entry name" value="Laminin_G"/>
</dbReference>
<dbReference type="Gene3D" id="2.60.120.200">
    <property type="match status" value="1"/>
</dbReference>
<dbReference type="InterPro" id="IPR001628">
    <property type="entry name" value="Znf_hrmn_rcpt"/>
</dbReference>
<feature type="compositionally biased region" description="Basic and acidic residues" evidence="24">
    <location>
        <begin position="1547"/>
        <end position="1589"/>
    </location>
</feature>
<feature type="compositionally biased region" description="Gly residues" evidence="24">
    <location>
        <begin position="1719"/>
        <end position="1728"/>
    </location>
</feature>
<keyword evidence="17" id="KW-0238">DNA-binding</keyword>
<dbReference type="Gene3D" id="1.10.565.10">
    <property type="entry name" value="Retinoid X Receptor"/>
    <property type="match status" value="1"/>
</dbReference>
<feature type="transmembrane region" description="Helical" evidence="25">
    <location>
        <begin position="2349"/>
        <end position="2370"/>
    </location>
</feature>
<keyword evidence="5" id="KW-0813">Transport</keyword>
<evidence type="ECO:0000256" key="12">
    <source>
        <dbReference type="ARBA" id="ARBA00022989"/>
    </source>
</evidence>
<feature type="compositionally biased region" description="Low complexity" evidence="24">
    <location>
        <begin position="1325"/>
        <end position="1360"/>
    </location>
</feature>
<dbReference type="SUPFAM" id="SSF57716">
    <property type="entry name" value="Glucocorticoid receptor-like (DNA-binding domain)"/>
    <property type="match status" value="1"/>
</dbReference>
<evidence type="ECO:0000256" key="17">
    <source>
        <dbReference type="ARBA" id="ARBA00023125"/>
    </source>
</evidence>
<keyword evidence="18 25" id="KW-0472">Membrane</keyword>
<keyword evidence="15" id="KW-0176">Collagen</keyword>
<feature type="compositionally biased region" description="Low complexity" evidence="24">
    <location>
        <begin position="1534"/>
        <end position="1546"/>
    </location>
</feature>
<feature type="compositionally biased region" description="Low complexity" evidence="24">
    <location>
        <begin position="1204"/>
        <end position="1225"/>
    </location>
</feature>
<evidence type="ECO:0000256" key="25">
    <source>
        <dbReference type="SAM" id="Phobius"/>
    </source>
</evidence>
<keyword evidence="20" id="KW-0675">Receptor</keyword>
<dbReference type="InterPro" id="IPR000885">
    <property type="entry name" value="Fib_collagen_C"/>
</dbReference>
<evidence type="ECO:0000256" key="22">
    <source>
        <dbReference type="ARBA" id="ARBA00023286"/>
    </source>
</evidence>
<dbReference type="GO" id="GO:0031012">
    <property type="term" value="C:extracellular matrix"/>
    <property type="evidence" value="ECO:0007669"/>
    <property type="project" value="TreeGrafter"/>
</dbReference>
<evidence type="ECO:0000256" key="21">
    <source>
        <dbReference type="ARBA" id="ARBA00023242"/>
    </source>
</evidence>
<evidence type="ECO:0000259" key="27">
    <source>
        <dbReference type="PROSITE" id="PS51461"/>
    </source>
</evidence>
<evidence type="ECO:0000259" key="26">
    <source>
        <dbReference type="PROSITE" id="PS51030"/>
    </source>
</evidence>
<evidence type="ECO:0000256" key="10">
    <source>
        <dbReference type="ARBA" id="ARBA00022771"/>
    </source>
</evidence>
<evidence type="ECO:0000256" key="7">
    <source>
        <dbReference type="ARBA" id="ARBA00022665"/>
    </source>
</evidence>
<feature type="region of interest" description="Disordered" evidence="24">
    <location>
        <begin position="1023"/>
        <end position="1144"/>
    </location>
</feature>
<feature type="compositionally biased region" description="Basic and acidic residues" evidence="24">
    <location>
        <begin position="1432"/>
        <end position="1441"/>
    </location>
</feature>
<dbReference type="SUPFAM" id="SSF48508">
    <property type="entry name" value="Nuclear receptor ligand-binding domain"/>
    <property type="match status" value="1"/>
</dbReference>
<keyword evidence="8 25" id="KW-0812">Transmembrane</keyword>
<evidence type="ECO:0000256" key="14">
    <source>
        <dbReference type="ARBA" id="ARBA00023065"/>
    </source>
</evidence>
<evidence type="ECO:0000256" key="5">
    <source>
        <dbReference type="ARBA" id="ARBA00022448"/>
    </source>
</evidence>
<dbReference type="PROSITE" id="PS51843">
    <property type="entry name" value="NR_LBD"/>
    <property type="match status" value="1"/>
</dbReference>
<dbReference type="Gene3D" id="3.30.50.10">
    <property type="entry name" value="Erythroid Transcription Factor GATA-1, subunit A"/>
    <property type="match status" value="1"/>
</dbReference>
<feature type="compositionally biased region" description="Basic and acidic residues" evidence="24">
    <location>
        <begin position="1475"/>
        <end position="1484"/>
    </location>
</feature>
<feature type="region of interest" description="Disordered" evidence="24">
    <location>
        <begin position="1195"/>
        <end position="1793"/>
    </location>
</feature>
<keyword evidence="14" id="KW-0406">Ion transport</keyword>
<dbReference type="EMBL" id="CAJOBO010000371">
    <property type="protein sequence ID" value="CAF4205016.1"/>
    <property type="molecule type" value="Genomic_DNA"/>
</dbReference>
<feature type="compositionally biased region" description="Low complexity" evidence="24">
    <location>
        <begin position="1442"/>
        <end position="1460"/>
    </location>
</feature>
<dbReference type="Pfam" id="PF00105">
    <property type="entry name" value="zf-C4"/>
    <property type="match status" value="1"/>
</dbReference>
<dbReference type="PROSITE" id="PS51461">
    <property type="entry name" value="NC1_FIB"/>
    <property type="match status" value="1"/>
</dbReference>
<evidence type="ECO:0000256" key="1">
    <source>
        <dbReference type="ARBA" id="ARBA00004308"/>
    </source>
</evidence>
<dbReference type="InterPro" id="IPR027309">
    <property type="entry name" value="P2X_extracellular_dom_sf"/>
</dbReference>
<feature type="compositionally biased region" description="Low complexity" evidence="24">
    <location>
        <begin position="1709"/>
        <end position="1718"/>
    </location>
</feature>
<dbReference type="Pfam" id="PF00104">
    <property type="entry name" value="Hormone_recep"/>
    <property type="match status" value="1"/>
</dbReference>
<dbReference type="CDD" id="cd07171">
    <property type="entry name" value="NR_DBD_ER"/>
    <property type="match status" value="1"/>
</dbReference>
<dbReference type="SUPFAM" id="SSF49899">
    <property type="entry name" value="Concanavalin A-like lectins/glucanases"/>
    <property type="match status" value="1"/>
</dbReference>
<dbReference type="GO" id="GO:0003700">
    <property type="term" value="F:DNA-binding transcription factor activity"/>
    <property type="evidence" value="ECO:0007669"/>
    <property type="project" value="InterPro"/>
</dbReference>
<evidence type="ECO:0000313" key="30">
    <source>
        <dbReference type="Proteomes" id="UP000663851"/>
    </source>
</evidence>
<organism evidence="29 30">
    <name type="scientific">Rotaria socialis</name>
    <dbReference type="NCBI Taxonomy" id="392032"/>
    <lineage>
        <taxon>Eukaryota</taxon>
        <taxon>Metazoa</taxon>
        <taxon>Spiralia</taxon>
        <taxon>Gnathifera</taxon>
        <taxon>Rotifera</taxon>
        <taxon>Eurotatoria</taxon>
        <taxon>Bdelloidea</taxon>
        <taxon>Philodinida</taxon>
        <taxon>Philodinidae</taxon>
        <taxon>Rotaria</taxon>
    </lineage>
</organism>
<evidence type="ECO:0000256" key="4">
    <source>
        <dbReference type="ARBA" id="ARBA00009848"/>
    </source>
</evidence>
<feature type="compositionally biased region" description="Low complexity" evidence="24">
    <location>
        <begin position="1609"/>
        <end position="1619"/>
    </location>
</feature>
<dbReference type="InterPro" id="IPR000536">
    <property type="entry name" value="Nucl_hrmn_rcpt_lig-bd"/>
</dbReference>
<evidence type="ECO:0000256" key="11">
    <source>
        <dbReference type="ARBA" id="ARBA00022833"/>
    </source>
</evidence>
<keyword evidence="12 25" id="KW-1133">Transmembrane helix</keyword>
<dbReference type="GO" id="GO:0005615">
    <property type="term" value="C:extracellular space"/>
    <property type="evidence" value="ECO:0007669"/>
    <property type="project" value="TreeGrafter"/>
</dbReference>
<dbReference type="FunFam" id="3.30.50.10:FF:000139">
    <property type="entry name" value="Estrogen receptor beta a variant b"/>
    <property type="match status" value="1"/>
</dbReference>
<dbReference type="Pfam" id="PF01410">
    <property type="entry name" value="COLFI"/>
    <property type="match status" value="1"/>
</dbReference>
<feature type="compositionally biased region" description="Basic and acidic residues" evidence="24">
    <location>
        <begin position="1313"/>
        <end position="1324"/>
    </location>
</feature>
<dbReference type="Gene3D" id="1.10.287.940">
    <property type="entry name" value="atp-gated p2x4 ion channel"/>
    <property type="match status" value="1"/>
</dbReference>
<evidence type="ECO:0000256" key="18">
    <source>
        <dbReference type="ARBA" id="ARBA00023136"/>
    </source>
</evidence>
<keyword evidence="13" id="KW-0805">Transcription regulation</keyword>
<keyword evidence="6" id="KW-0964">Secreted</keyword>
<keyword evidence="19" id="KW-0804">Transcription</keyword>
<dbReference type="PANTHER" id="PTHR24023">
    <property type="entry name" value="COLLAGEN ALPHA"/>
    <property type="match status" value="1"/>
</dbReference>
<evidence type="ECO:0000313" key="29">
    <source>
        <dbReference type="EMBL" id="CAF4205016.1"/>
    </source>
</evidence>
<dbReference type="SMART" id="SM00430">
    <property type="entry name" value="HOLI"/>
    <property type="match status" value="1"/>
</dbReference>
<feature type="domain" description="NR LBD" evidence="28">
    <location>
        <begin position="344"/>
        <end position="574"/>
    </location>
</feature>
<feature type="compositionally biased region" description="Low complexity" evidence="24">
    <location>
        <begin position="1771"/>
        <end position="1782"/>
    </location>
</feature>
<feature type="domain" description="Nuclear receptor" evidence="26">
    <location>
        <begin position="186"/>
        <end position="261"/>
    </location>
</feature>